<dbReference type="STRING" id="479434.Sthe_2865"/>
<gene>
    <name evidence="5" type="ordered locus">Sthe_2865</name>
</gene>
<dbReference type="SUPFAM" id="SSF51735">
    <property type="entry name" value="NAD(P)-binding Rossmann-fold domains"/>
    <property type="match status" value="1"/>
</dbReference>
<dbReference type="AlphaFoldDB" id="D1C8Y1"/>
<proteinExistence type="inferred from homology"/>
<reference evidence="5 6" key="2">
    <citation type="journal article" date="2010" name="Stand. Genomic Sci.">
        <title>Complete genome sequence of Desulfohalobium retbaense type strain (HR(100)).</title>
        <authorList>
            <person name="Spring S."/>
            <person name="Nolan M."/>
            <person name="Lapidus A."/>
            <person name="Glavina Del Rio T."/>
            <person name="Copeland A."/>
            <person name="Tice H."/>
            <person name="Cheng J.F."/>
            <person name="Lucas S."/>
            <person name="Land M."/>
            <person name="Chen F."/>
            <person name="Bruce D."/>
            <person name="Goodwin L."/>
            <person name="Pitluck S."/>
            <person name="Ivanova N."/>
            <person name="Mavromatis K."/>
            <person name="Mikhailova N."/>
            <person name="Pati A."/>
            <person name="Chen A."/>
            <person name="Palaniappan K."/>
            <person name="Hauser L."/>
            <person name="Chang Y.J."/>
            <person name="Jeffries C.D."/>
            <person name="Munk C."/>
            <person name="Kiss H."/>
            <person name="Chain P."/>
            <person name="Han C."/>
            <person name="Brettin T."/>
            <person name="Detter J.C."/>
            <person name="Schuler E."/>
            <person name="Goker M."/>
            <person name="Rohde M."/>
            <person name="Bristow J."/>
            <person name="Eisen J.A."/>
            <person name="Markowitz V."/>
            <person name="Hugenholtz P."/>
            <person name="Kyrpides N.C."/>
            <person name="Klenk H.P."/>
        </authorList>
    </citation>
    <scope>NUCLEOTIDE SEQUENCE [LARGE SCALE GENOMIC DNA]</scope>
    <source>
        <strain evidence="6">ATCC 49802 / DSM 20745 / S 6022</strain>
    </source>
</reference>
<dbReference type="InterPro" id="IPR020904">
    <property type="entry name" value="Sc_DH/Rdtase_CS"/>
</dbReference>
<dbReference type="eggNOG" id="COG1028">
    <property type="taxonomic scope" value="Bacteria"/>
</dbReference>
<dbReference type="Pfam" id="PF00106">
    <property type="entry name" value="adh_short"/>
    <property type="match status" value="1"/>
</dbReference>
<dbReference type="PRINTS" id="PR00081">
    <property type="entry name" value="GDHRDH"/>
</dbReference>
<dbReference type="EMBL" id="CP001824">
    <property type="protein sequence ID" value="ACZ40274.1"/>
    <property type="molecule type" value="Genomic_DNA"/>
</dbReference>
<dbReference type="RefSeq" id="WP_012873310.1">
    <property type="nucleotide sequence ID" value="NC_013524.1"/>
</dbReference>
<dbReference type="NCBIfam" id="NF009467">
    <property type="entry name" value="PRK12826.1-3"/>
    <property type="match status" value="1"/>
</dbReference>
<evidence type="ECO:0000256" key="3">
    <source>
        <dbReference type="ARBA" id="ARBA00023027"/>
    </source>
</evidence>
<evidence type="ECO:0000256" key="4">
    <source>
        <dbReference type="RuleBase" id="RU000363"/>
    </source>
</evidence>
<dbReference type="CDD" id="cd05233">
    <property type="entry name" value="SDR_c"/>
    <property type="match status" value="1"/>
</dbReference>
<dbReference type="Gene3D" id="3.40.50.720">
    <property type="entry name" value="NAD(P)-binding Rossmann-like Domain"/>
    <property type="match status" value="1"/>
</dbReference>
<dbReference type="InterPro" id="IPR036291">
    <property type="entry name" value="NAD(P)-bd_dom_sf"/>
</dbReference>
<dbReference type="PANTHER" id="PTHR24321:SF8">
    <property type="entry name" value="ESTRADIOL 17-BETA-DEHYDROGENASE 8-RELATED"/>
    <property type="match status" value="1"/>
</dbReference>
<protein>
    <submittedName>
        <fullName evidence="5">Short-chain dehydrogenase/reductase SDR</fullName>
    </submittedName>
</protein>
<dbReference type="InParanoid" id="D1C8Y1"/>
<name>D1C8Y1_SPHTD</name>
<evidence type="ECO:0000256" key="1">
    <source>
        <dbReference type="ARBA" id="ARBA00006484"/>
    </source>
</evidence>
<dbReference type="InterPro" id="IPR023985">
    <property type="entry name" value="SDR_subfam_1"/>
</dbReference>
<dbReference type="GO" id="GO:0016491">
    <property type="term" value="F:oxidoreductase activity"/>
    <property type="evidence" value="ECO:0007669"/>
    <property type="project" value="UniProtKB-KW"/>
</dbReference>
<evidence type="ECO:0000256" key="2">
    <source>
        <dbReference type="ARBA" id="ARBA00023002"/>
    </source>
</evidence>
<dbReference type="PROSITE" id="PS00061">
    <property type="entry name" value="ADH_SHORT"/>
    <property type="match status" value="1"/>
</dbReference>
<organism evidence="5 6">
    <name type="scientific">Sphaerobacter thermophilus (strain ATCC 49802 / DSM 20745 / KCCM 41009 / NCIMB 13125 / S 6022)</name>
    <dbReference type="NCBI Taxonomy" id="479434"/>
    <lineage>
        <taxon>Bacteria</taxon>
        <taxon>Pseudomonadati</taxon>
        <taxon>Thermomicrobiota</taxon>
        <taxon>Thermomicrobia</taxon>
        <taxon>Sphaerobacterales</taxon>
        <taxon>Sphaerobacterineae</taxon>
        <taxon>Sphaerobacteraceae</taxon>
        <taxon>Sphaerobacter</taxon>
    </lineage>
</organism>
<dbReference type="NCBIfam" id="TIGR03971">
    <property type="entry name" value="SDR_subfam_1"/>
    <property type="match status" value="1"/>
</dbReference>
<dbReference type="PANTHER" id="PTHR24321">
    <property type="entry name" value="DEHYDROGENASES, SHORT CHAIN"/>
    <property type="match status" value="1"/>
</dbReference>
<dbReference type="Proteomes" id="UP000002027">
    <property type="component" value="Chromosome 2"/>
</dbReference>
<dbReference type="HOGENOM" id="CLU_010194_1_0_0"/>
<keyword evidence="2" id="KW-0560">Oxidoreductase</keyword>
<keyword evidence="6" id="KW-1185">Reference proteome</keyword>
<keyword evidence="3" id="KW-0520">NAD</keyword>
<dbReference type="InterPro" id="IPR002347">
    <property type="entry name" value="SDR_fam"/>
</dbReference>
<comment type="similarity">
    <text evidence="1 4">Belongs to the short-chain dehydrogenases/reductases (SDR) family.</text>
</comment>
<dbReference type="PRINTS" id="PR00080">
    <property type="entry name" value="SDRFAMILY"/>
</dbReference>
<evidence type="ECO:0000313" key="6">
    <source>
        <dbReference type="Proteomes" id="UP000002027"/>
    </source>
</evidence>
<dbReference type="KEGG" id="sti:Sthe_2865"/>
<dbReference type="OrthoDB" id="9803333at2"/>
<evidence type="ECO:0000313" key="5">
    <source>
        <dbReference type="EMBL" id="ACZ40274.1"/>
    </source>
</evidence>
<reference evidence="6" key="1">
    <citation type="submission" date="2009-11" db="EMBL/GenBank/DDBJ databases">
        <title>The complete chromosome 2 of Sphaerobacter thermophilus DSM 20745.</title>
        <authorList>
            <person name="Lucas S."/>
            <person name="Copeland A."/>
            <person name="Lapidus A."/>
            <person name="Glavina del Rio T."/>
            <person name="Dalin E."/>
            <person name="Tice H."/>
            <person name="Bruce D."/>
            <person name="Goodwin L."/>
            <person name="Pitluck S."/>
            <person name="Kyrpides N."/>
            <person name="Mavromatis K."/>
            <person name="Ivanova N."/>
            <person name="Mikhailova N."/>
            <person name="LaButti K.M."/>
            <person name="Clum A."/>
            <person name="Sun H.I."/>
            <person name="Brettin T."/>
            <person name="Detter J.C."/>
            <person name="Han C."/>
            <person name="Larimer F."/>
            <person name="Land M."/>
            <person name="Hauser L."/>
            <person name="Markowitz V."/>
            <person name="Cheng J.F."/>
            <person name="Hugenholtz P."/>
            <person name="Woyke T."/>
            <person name="Wu D."/>
            <person name="Steenblock K."/>
            <person name="Schneider S."/>
            <person name="Pukall R."/>
            <person name="Goeker M."/>
            <person name="Klenk H.P."/>
            <person name="Eisen J.A."/>
        </authorList>
    </citation>
    <scope>NUCLEOTIDE SEQUENCE [LARGE SCALE GENOMIC DNA]</scope>
    <source>
        <strain evidence="6">ATCC 49802 / DSM 20745 / S 6022</strain>
    </source>
</reference>
<accession>D1C8Y1</accession>
<dbReference type="FunFam" id="3.40.50.720:FF:000084">
    <property type="entry name" value="Short-chain dehydrogenase reductase"/>
    <property type="match status" value="1"/>
</dbReference>
<sequence length="276" mass="29237">MGTLDGKVALITGAARGQGRAHAARLAAAGADIIAVDRCASIPEVPWPLASPDDLRETAALVESHGRRCLTQVADVRDTRQMEAAIAAGLEAFGHIDIVVANAGAGSYARAWELTEAEWDAVVDTNLKGAWITCRAVIPSMIERGAGGSLILVSSTAGLRPYAHMAHYVAAKHGIVGLARALAVELAPYRIRVNAVHPTSVDTGMIQNEATYRLFRPDLEHPTREDVAPIFRTLNLLGVPWLEPDDISAAVLWLASDASRYVTGISLPVDAGASLK</sequence>